<dbReference type="GO" id="GO:0016020">
    <property type="term" value="C:membrane"/>
    <property type="evidence" value="ECO:0007669"/>
    <property type="project" value="UniProtKB-SubCell"/>
</dbReference>
<keyword evidence="5 7" id="KW-0175">Coiled coil</keyword>
<feature type="region of interest" description="Disordered" evidence="8">
    <location>
        <begin position="1"/>
        <end position="27"/>
    </location>
</feature>
<protein>
    <submittedName>
        <fullName evidence="10">Golgi membrane protein 2</fullName>
    </submittedName>
</protein>
<evidence type="ECO:0000256" key="6">
    <source>
        <dbReference type="ARBA" id="ARBA00023136"/>
    </source>
</evidence>
<comment type="subcellular location">
    <subcellularLocation>
        <location evidence="1">Membrane</location>
    </subcellularLocation>
</comment>
<feature type="compositionally biased region" description="Polar residues" evidence="8">
    <location>
        <begin position="220"/>
        <end position="239"/>
    </location>
</feature>
<dbReference type="Pfam" id="PF10267">
    <property type="entry name" value="Tmemb_cc2"/>
    <property type="match status" value="1"/>
</dbReference>
<keyword evidence="9" id="KW-1185">Reference proteome</keyword>
<feature type="region of interest" description="Disordered" evidence="8">
    <location>
        <begin position="189"/>
        <end position="239"/>
    </location>
</feature>
<evidence type="ECO:0000256" key="1">
    <source>
        <dbReference type="ARBA" id="ARBA00004370"/>
    </source>
</evidence>
<evidence type="ECO:0000256" key="8">
    <source>
        <dbReference type="SAM" id="MobiDB-lite"/>
    </source>
</evidence>
<feature type="compositionally biased region" description="Polar residues" evidence="8">
    <location>
        <begin position="1"/>
        <end position="13"/>
    </location>
</feature>
<sequence>MDANESVRSSEAGSNVGDGCNPSASFVDERSRLERKIEKLREQLTRNSIAREGDVEEYLKNTQGIENMPENPQMVRIRQHFEKKNRKYTQETEQLQKRLEDLEQRLEDLDNGVDPLNRSATHTRVLHNVGHGIRRTGVNLKEMTGSVISAPFDIAQKVKKNMFGSVDNIPAIQDGSNVGHSTFYDGHDQHVNCSKSDRGQIKEDEVKREEEDENLLQPYDAQTRSRLDSTSQKAQIEEC</sequence>
<accession>A0A915DUK0</accession>
<keyword evidence="4" id="KW-1133">Transmembrane helix</keyword>
<organism evidence="9 10">
    <name type="scientific">Ditylenchus dipsaci</name>
    <dbReference type="NCBI Taxonomy" id="166011"/>
    <lineage>
        <taxon>Eukaryota</taxon>
        <taxon>Metazoa</taxon>
        <taxon>Ecdysozoa</taxon>
        <taxon>Nematoda</taxon>
        <taxon>Chromadorea</taxon>
        <taxon>Rhabditida</taxon>
        <taxon>Tylenchina</taxon>
        <taxon>Tylenchomorpha</taxon>
        <taxon>Sphaerularioidea</taxon>
        <taxon>Anguinidae</taxon>
        <taxon>Anguininae</taxon>
        <taxon>Ditylenchus</taxon>
    </lineage>
</organism>
<reference evidence="10" key="1">
    <citation type="submission" date="2022-11" db="UniProtKB">
        <authorList>
            <consortium name="WormBaseParasite"/>
        </authorList>
    </citation>
    <scope>IDENTIFICATION</scope>
</reference>
<name>A0A915DUK0_9BILA</name>
<feature type="coiled-coil region" evidence="7">
    <location>
        <begin position="78"/>
        <end position="119"/>
    </location>
</feature>
<keyword evidence="6" id="KW-0472">Membrane</keyword>
<comment type="similarity">
    <text evidence="2">Belongs to the TEX28 family.</text>
</comment>
<evidence type="ECO:0000313" key="9">
    <source>
        <dbReference type="Proteomes" id="UP000887574"/>
    </source>
</evidence>
<dbReference type="PANTHER" id="PTHR17613">
    <property type="entry name" value="CEREBRAL PROTEIN-11-RELATED"/>
    <property type="match status" value="1"/>
</dbReference>
<dbReference type="InterPro" id="IPR019394">
    <property type="entry name" value="TEX28/TMCC"/>
</dbReference>
<dbReference type="PANTHER" id="PTHR17613:SF14">
    <property type="entry name" value="DEMENTIN, ISOFORM H"/>
    <property type="match status" value="1"/>
</dbReference>
<evidence type="ECO:0000256" key="3">
    <source>
        <dbReference type="ARBA" id="ARBA00022692"/>
    </source>
</evidence>
<evidence type="ECO:0000256" key="5">
    <source>
        <dbReference type="ARBA" id="ARBA00023054"/>
    </source>
</evidence>
<dbReference type="WBParaSite" id="jg23658">
    <property type="protein sequence ID" value="jg23658"/>
    <property type="gene ID" value="jg23658"/>
</dbReference>
<evidence type="ECO:0000256" key="7">
    <source>
        <dbReference type="SAM" id="Coils"/>
    </source>
</evidence>
<proteinExistence type="inferred from homology"/>
<keyword evidence="3" id="KW-0812">Transmembrane</keyword>
<evidence type="ECO:0000313" key="10">
    <source>
        <dbReference type="WBParaSite" id="jg23658"/>
    </source>
</evidence>
<dbReference type="Proteomes" id="UP000887574">
    <property type="component" value="Unplaced"/>
</dbReference>
<feature type="compositionally biased region" description="Basic and acidic residues" evidence="8">
    <location>
        <begin position="189"/>
        <end position="209"/>
    </location>
</feature>
<dbReference type="GO" id="GO:0012505">
    <property type="term" value="C:endomembrane system"/>
    <property type="evidence" value="ECO:0007669"/>
    <property type="project" value="TreeGrafter"/>
</dbReference>
<evidence type="ECO:0000256" key="4">
    <source>
        <dbReference type="ARBA" id="ARBA00022989"/>
    </source>
</evidence>
<evidence type="ECO:0000256" key="2">
    <source>
        <dbReference type="ARBA" id="ARBA00008108"/>
    </source>
</evidence>
<dbReference type="AlphaFoldDB" id="A0A915DUK0"/>